<evidence type="ECO:0000256" key="5">
    <source>
        <dbReference type="ARBA" id="ARBA00022842"/>
    </source>
</evidence>
<dbReference type="InterPro" id="IPR003960">
    <property type="entry name" value="ATPase_AAA_CS"/>
</dbReference>
<evidence type="ECO:0000256" key="6">
    <source>
        <dbReference type="ARBA" id="ARBA00049360"/>
    </source>
</evidence>
<dbReference type="Gene3D" id="3.40.50.300">
    <property type="entry name" value="P-loop containing nucleotide triphosphate hydrolases"/>
    <property type="match status" value="1"/>
</dbReference>
<dbReference type="KEGG" id="gab:108467946"/>
<dbReference type="SUPFAM" id="SSF52540">
    <property type="entry name" value="P-loop containing nucleoside triphosphate hydrolases"/>
    <property type="match status" value="1"/>
</dbReference>
<dbReference type="OrthoDB" id="10251412at2759"/>
<proteinExistence type="inferred from homology"/>
<organism evidence="7 8">
    <name type="scientific">Gossypium arboreum</name>
    <name type="common">Tree cotton</name>
    <name type="synonym">Gossypium nanking</name>
    <dbReference type="NCBI Taxonomy" id="29729"/>
    <lineage>
        <taxon>Eukaryota</taxon>
        <taxon>Viridiplantae</taxon>
        <taxon>Streptophyta</taxon>
        <taxon>Embryophyta</taxon>
        <taxon>Tracheophyta</taxon>
        <taxon>Spermatophyta</taxon>
        <taxon>Magnoliopsida</taxon>
        <taxon>eudicotyledons</taxon>
        <taxon>Gunneridae</taxon>
        <taxon>Pentapetalae</taxon>
        <taxon>rosids</taxon>
        <taxon>malvids</taxon>
        <taxon>Malvales</taxon>
        <taxon>Malvaceae</taxon>
        <taxon>Malvoideae</taxon>
        <taxon>Gossypium</taxon>
    </lineage>
</organism>
<dbReference type="GO" id="GO:0016887">
    <property type="term" value="F:ATP hydrolysis activity"/>
    <property type="evidence" value="ECO:0007669"/>
    <property type="project" value="InterPro"/>
</dbReference>
<evidence type="ECO:0000313" key="8">
    <source>
        <dbReference type="Proteomes" id="UP000032142"/>
    </source>
</evidence>
<dbReference type="Pfam" id="PF14363">
    <property type="entry name" value="AAA_assoc"/>
    <property type="match status" value="1"/>
</dbReference>
<dbReference type="GO" id="GO:0005524">
    <property type="term" value="F:ATP binding"/>
    <property type="evidence" value="ECO:0007669"/>
    <property type="project" value="UniProtKB-KW"/>
</dbReference>
<name>A0A0B0NCL5_GOSAR</name>
<dbReference type="InterPro" id="IPR027417">
    <property type="entry name" value="P-loop_NTPase"/>
</dbReference>
<dbReference type="CDD" id="cd19510">
    <property type="entry name" value="RecA-like_BCS1"/>
    <property type="match status" value="1"/>
</dbReference>
<evidence type="ECO:0000256" key="3">
    <source>
        <dbReference type="ARBA" id="ARBA00022801"/>
    </source>
</evidence>
<evidence type="ECO:0000256" key="4">
    <source>
        <dbReference type="ARBA" id="ARBA00022840"/>
    </source>
</evidence>
<dbReference type="PANTHER" id="PTHR23070">
    <property type="entry name" value="BCS1 AAA-TYPE ATPASE"/>
    <property type="match status" value="1"/>
</dbReference>
<sequence length="542" mass="62373">MLPCKPSNHSSSSPFNKFPKSFSTIFPSATSAFTTYASISASLMLLRSIFNDLIPYPLRKHIFSAISSLFCFFSGKQTIIIDQSDGIEPNHVFNATELYLSTKINPNTKRLKVSKRIKDKGLSCKLDKGQRITDSFNGLELKWRHVCYEVEKKGNVTEKRYFMLRFKKNNGDLVMNSYLPFVLKSAEMIENEMRVLKIHTLGNVHYGSKFKWESIKLEHPSTFETLALDPELKTMIVDDLNRFIRRKEFYKKVGRSWKRGYLLYGPPGTGKSSLVAAMANYLKFDIYDLQLENIKSDSDLRRLLLDIGNRSILVIEDIDCTVNLPDRGHRRHGQDKQLTLSGLLNFVDGLWSSCGDERIIVLTTNHKHRLDPALLRPGRMDLHIHLSYCGMHAFKVLAANYLGIEGEHRLFGEIEVLLGATKVTPAQVAEELMKDEDVDVAVEGFLSFLKQRKMEEDELEKDEASKKAEVKESRELKIEHKYLKKDEPLKKAEVKESRELKIEHKCPEKDEVSKKAEVKESQELKIEHKYLEKEEASKKTKF</sequence>
<dbReference type="GO" id="GO:0006950">
    <property type="term" value="P:response to stress"/>
    <property type="evidence" value="ECO:0007669"/>
    <property type="project" value="UniProtKB-ARBA"/>
</dbReference>
<dbReference type="SMR" id="A0A0B0NCL5"/>
<keyword evidence="4" id="KW-0067">ATP-binding</keyword>
<evidence type="ECO:0000256" key="2">
    <source>
        <dbReference type="ARBA" id="ARBA00007448"/>
    </source>
</evidence>
<dbReference type="InterPro" id="IPR025753">
    <property type="entry name" value="AAA_N_dom"/>
</dbReference>
<dbReference type="Pfam" id="PF00004">
    <property type="entry name" value="AAA"/>
    <property type="match status" value="1"/>
</dbReference>
<evidence type="ECO:0000256" key="1">
    <source>
        <dbReference type="ARBA" id="ARBA00001946"/>
    </source>
</evidence>
<keyword evidence="3" id="KW-0378">Hydrolase</keyword>
<dbReference type="Proteomes" id="UP000032142">
    <property type="component" value="Unassembled WGS sequence"/>
</dbReference>
<dbReference type="InterPro" id="IPR058017">
    <property type="entry name" value="At3g28540-like_C"/>
</dbReference>
<comment type="catalytic activity">
    <reaction evidence="6">
        <text>ATP + H2O = ADP + phosphate + H(+)</text>
        <dbReference type="Rhea" id="RHEA:13065"/>
        <dbReference type="ChEBI" id="CHEBI:15377"/>
        <dbReference type="ChEBI" id="CHEBI:15378"/>
        <dbReference type="ChEBI" id="CHEBI:30616"/>
        <dbReference type="ChEBI" id="CHEBI:43474"/>
        <dbReference type="ChEBI" id="CHEBI:456216"/>
    </reaction>
</comment>
<comment type="similarity">
    <text evidence="2">Belongs to the AAA ATPase family. BCS1 subfamily.</text>
</comment>
<dbReference type="EMBL" id="KN393790">
    <property type="protein sequence ID" value="KHG10402.1"/>
    <property type="molecule type" value="Genomic_DNA"/>
</dbReference>
<keyword evidence="5" id="KW-0460">Magnesium</keyword>
<dbReference type="AlphaFoldDB" id="A0A0B0NCL5"/>
<protein>
    <submittedName>
        <fullName evidence="7">Putative mitochondrial chaperone bcs1</fullName>
    </submittedName>
</protein>
<dbReference type="PROSITE" id="PS00674">
    <property type="entry name" value="AAA"/>
    <property type="match status" value="1"/>
</dbReference>
<dbReference type="Pfam" id="PF25568">
    <property type="entry name" value="AAA_lid_At3g28540"/>
    <property type="match status" value="1"/>
</dbReference>
<dbReference type="InterPro" id="IPR050747">
    <property type="entry name" value="Mitochondrial_chaperone_BCS1"/>
</dbReference>
<keyword evidence="8" id="KW-1185">Reference proteome</keyword>
<dbReference type="InterPro" id="IPR003959">
    <property type="entry name" value="ATPase_AAA_core"/>
</dbReference>
<dbReference type="OMA" id="AFKIRWE"/>
<accession>A0A0B0NCL5</accession>
<dbReference type="SMART" id="SM00382">
    <property type="entry name" value="AAA"/>
    <property type="match status" value="1"/>
</dbReference>
<evidence type="ECO:0000313" key="7">
    <source>
        <dbReference type="EMBL" id="KHG10402.1"/>
    </source>
</evidence>
<reference evidence="8" key="1">
    <citation type="submission" date="2014-09" db="EMBL/GenBank/DDBJ databases">
        <authorList>
            <person name="Mudge J."/>
            <person name="Ramaraj T."/>
            <person name="Lindquist I.E."/>
            <person name="Bharti A.K."/>
            <person name="Sundararajan A."/>
            <person name="Cameron C.T."/>
            <person name="Woodward J.E."/>
            <person name="May G.D."/>
            <person name="Brubaker C."/>
            <person name="Broadhvest J."/>
            <person name="Wilkins T.A."/>
        </authorList>
    </citation>
    <scope>NUCLEOTIDE SEQUENCE</scope>
    <source>
        <strain evidence="8">cv. AKA8401</strain>
    </source>
</reference>
<dbReference type="Gene3D" id="6.10.280.40">
    <property type="match status" value="1"/>
</dbReference>
<keyword evidence="4" id="KW-0547">Nucleotide-binding</keyword>
<dbReference type="InterPro" id="IPR003593">
    <property type="entry name" value="AAA+_ATPase"/>
</dbReference>
<gene>
    <name evidence="7" type="ORF">F383_13672</name>
</gene>
<comment type="cofactor">
    <cofactor evidence="1">
        <name>Mg(2+)</name>
        <dbReference type="ChEBI" id="CHEBI:18420"/>
    </cofactor>
</comment>